<dbReference type="EMBL" id="CP010401">
    <property type="protein sequence ID" value="ALE04035.1"/>
    <property type="molecule type" value="Genomic_DNA"/>
</dbReference>
<evidence type="ECO:0000313" key="2">
    <source>
        <dbReference type="Proteomes" id="UP000057213"/>
    </source>
</evidence>
<dbReference type="AlphaFoldDB" id="A0A0M3T384"/>
<gene>
    <name evidence="1" type="ORF">PU02_1221</name>
</gene>
<dbReference type="STRING" id="1318743.PU02_1221"/>
<accession>A0A0M3T384</accession>
<keyword evidence="2" id="KW-1185">Reference proteome</keyword>
<dbReference type="KEGG" id="banc:PU02_1221"/>
<dbReference type="Proteomes" id="UP000057213">
    <property type="component" value="Chromosome"/>
</dbReference>
<protein>
    <submittedName>
        <fullName evidence="1">Cytochrome c heme lyase subunit CcmH</fullName>
    </submittedName>
</protein>
<dbReference type="SUPFAM" id="SSF48452">
    <property type="entry name" value="TPR-like"/>
    <property type="match status" value="1"/>
</dbReference>
<organism evidence="1 2">
    <name type="scientific">Bartonella ancashensis</name>
    <dbReference type="NCBI Taxonomy" id="1318743"/>
    <lineage>
        <taxon>Bacteria</taxon>
        <taxon>Pseudomonadati</taxon>
        <taxon>Pseudomonadota</taxon>
        <taxon>Alphaproteobacteria</taxon>
        <taxon>Hyphomicrobiales</taxon>
        <taxon>Bartonellaceae</taxon>
        <taxon>Bartonella</taxon>
    </lineage>
</organism>
<dbReference type="GO" id="GO:0016829">
    <property type="term" value="F:lyase activity"/>
    <property type="evidence" value="ECO:0007669"/>
    <property type="project" value="UniProtKB-KW"/>
</dbReference>
<evidence type="ECO:0000313" key="1">
    <source>
        <dbReference type="EMBL" id="ALE04035.1"/>
    </source>
</evidence>
<sequence length="151" mass="17034">MDKEPGLLNEHEKLVRLQTLFFRNPNDGQIADELAVAYLEAGIFQNAINVYWEALRLNGESSPRLVGYGLALVGYEGGVITQEAQSIFQKAADLAPKDFYPRLLLADALRQEGKYAQAVQFLQNFLDEMPQDLSGRSRIEEMITQLQKKSD</sequence>
<reference evidence="1 2" key="1">
    <citation type="journal article" date="2015" name="Genome Announc.">
        <title>Complete Genome Sequence of Bartonella ancashensis Strain 20.00, Isolated from the Blood of a Patient with Verruga Peruana.</title>
        <authorList>
            <person name="Hang J."/>
            <person name="Mullins K.E."/>
            <person name="Clifford R.J."/>
            <person name="Onmus-Leone F."/>
            <person name="Yang Y."/>
            <person name="Jiang J."/>
            <person name="Leguia M."/>
            <person name="Kasper M.R."/>
            <person name="Maguina C."/>
            <person name="Lesho E.P."/>
            <person name="Jarman R.G."/>
            <person name="Richards A.L."/>
            <person name="Blazes D."/>
        </authorList>
    </citation>
    <scope>NUCLEOTIDE SEQUENCE [LARGE SCALE GENOMIC DNA]</scope>
    <source>
        <strain evidence="1 2">20.00</strain>
    </source>
</reference>
<proteinExistence type="predicted"/>
<dbReference type="InterPro" id="IPR011990">
    <property type="entry name" value="TPR-like_helical_dom_sf"/>
</dbReference>
<dbReference type="Gene3D" id="1.25.40.10">
    <property type="entry name" value="Tetratricopeptide repeat domain"/>
    <property type="match status" value="1"/>
</dbReference>
<name>A0A0M3T384_9HYPH</name>
<dbReference type="Pfam" id="PF14559">
    <property type="entry name" value="TPR_19"/>
    <property type="match status" value="1"/>
</dbReference>
<keyword evidence="1" id="KW-0456">Lyase</keyword>
<dbReference type="PATRIC" id="fig|1318743.3.peg.1237"/>